<evidence type="ECO:0000256" key="2">
    <source>
        <dbReference type="ARBA" id="ARBA00022692"/>
    </source>
</evidence>
<dbReference type="PANTHER" id="PTHR36985:SF1">
    <property type="entry name" value="TRANSLOCATION AND ASSEMBLY MODULE SUBUNIT TAMB"/>
    <property type="match status" value="1"/>
</dbReference>
<evidence type="ECO:0000256" key="5">
    <source>
        <dbReference type="SAM" id="Phobius"/>
    </source>
</evidence>
<keyword evidence="8" id="KW-1185">Reference proteome</keyword>
<evidence type="ECO:0000259" key="6">
    <source>
        <dbReference type="Pfam" id="PF04357"/>
    </source>
</evidence>
<accession>A0A6M4IIY9</accession>
<name>A0A6M4IIY9_9BACT</name>
<proteinExistence type="predicted"/>
<keyword evidence="2 5" id="KW-0812">Transmembrane</keyword>
<keyword evidence="4 5" id="KW-0472">Membrane</keyword>
<protein>
    <recommendedName>
        <fullName evidence="6">Translocation and assembly module TamB C-terminal domain-containing protein</fullName>
    </recommendedName>
</protein>
<evidence type="ECO:0000256" key="1">
    <source>
        <dbReference type="ARBA" id="ARBA00004167"/>
    </source>
</evidence>
<dbReference type="GO" id="GO:0005886">
    <property type="term" value="C:plasma membrane"/>
    <property type="evidence" value="ECO:0007669"/>
    <property type="project" value="InterPro"/>
</dbReference>
<evidence type="ECO:0000256" key="3">
    <source>
        <dbReference type="ARBA" id="ARBA00022989"/>
    </source>
</evidence>
<gene>
    <name evidence="7" type="ORF">HKW67_04040</name>
</gene>
<evidence type="ECO:0000313" key="8">
    <source>
        <dbReference type="Proteomes" id="UP000500938"/>
    </source>
</evidence>
<comment type="subcellular location">
    <subcellularLocation>
        <location evidence="1">Membrane</location>
        <topology evidence="1">Single-pass membrane protein</topology>
    </subcellularLocation>
</comment>
<evidence type="ECO:0000313" key="7">
    <source>
        <dbReference type="EMBL" id="QJR34743.1"/>
    </source>
</evidence>
<reference evidence="7 8" key="1">
    <citation type="submission" date="2020-05" db="EMBL/GenBank/DDBJ databases">
        <title>Complete genome sequence of Gemmatimonas greenlandica TET16.</title>
        <authorList>
            <person name="Zeng Y."/>
        </authorList>
    </citation>
    <scope>NUCLEOTIDE SEQUENCE [LARGE SCALE GENOMIC DNA]</scope>
    <source>
        <strain evidence="7 8">TET16</strain>
    </source>
</reference>
<sequence>MAASDFNDATEKAPSMSSRQRRFWWAAGMLLGTIGGLGITYFVAVNTESGRRWLLSTMISSVNGLFGGRGTLRVGILRSISPTHIVADNVSLVDTAGVPVVTAQHLEGTIAVTDLLDKAIHIQSLAVRGLRLDLKRDEKGPWNIAYIISGDTVKKTPRATPGFGDDIRVDSLIVDGGRIATISPWAPHPVFTGAARDSVIAVKDSLHDIVRTAKGTYFERRLVVLERVRARDAIIVDVEKRPASMRIDTLSGVISDPPIRIAQAAGGIRWTGDSLQLNLGDVRLPASTGSAIGTIDWHNPGPLRYDVVIKTTAALTDLQWIWDVLPSDGRGSATVRMRTLPNPDDVEFALSALDVKSGMSRITGGIDIVLKPAQMLLQRVDLAFVPLQSDLLRRISYEALPPEIRGTFTGKLVARDGGPLTAFKMDLLDARFADALVPGGAVSSAIVRGTVAIGERPRAWGMTLDEARVDLRSIRALSPALIPEMPAIDGVLTARGVIRSADLDAVDLTNVGLTWTDAVGNVSTLRGDLRARYGGANAKAPLVNAALQLDPLSMRALARIDTTLPLRGAISGRVTLDGRTDAMRWTAALRASDGTGAVAANGTNADGSAVSMQGTAALTPSTWELTANGALNQFDLRAWMGRAAVPSTAIDGTVALSARGPRTAGGAPATDSLSLSRISGSVVADWRQTAADDRPAFDLLGSVSLGAERLMVDSATAHIGGVTFDARGALARDSMQADTLTLSARADSLGAVRAQLGRLAAMMQSVDSSTATSLRKLAADTLEGDLSLSGYLFGSLTDAGATAAIGARAMQVGAIRVGRVFGSAKADHVFTRPAFEGAATADDIDGLGAIRLQTVGFRVAQANADSGLLVLDVSSQTEAHLLARGVYTRSPSQFAVALDSLRLSYADVVWRSAKPITLQQDSSGFRLFPLELRSNSTGVLTAAADVPKNSNISGSVRLEQFPVGEIAALLAGTPTFAGTLSGTAELSGTRPLPLLSWTLRGDSLGIQGFRLPSINSTGRYADRSLLASAVLADSLGGALRAEARVPIDLAIASVEKRLLSDQVDAKITADSLRLDGLPLTVDGVQRLRGRVTGQLALSGNMDRPVARGVMTADGVGAFFRDLNIEPADGRIVLRAAEDSLILETLRIRSGGTLDTIGASGTLRFRAGEPSTVALKVSANNVILSRQRDGTDLDVSGNLTLVGPLKRPTLSGAIFVPRANLVFDPLGARNALDLSSEAARELLGAEEVPVAETAAQSLAALGTFLNVENARVDLGNEVWVQTPESRVKVSGGLSIAMSGDRLALEGELNANRGQYRLDLGVVSRSFTVDSGRVRFFGSSAIAPTLDISATNTVRVSGGSAIPVRVHIGGTYDVPVLTLSSSDPLYASAPESEIISLLIFGAPTFALDGAGQSTVRAVTGVLLPSVGGVVEGALQKFFPGLNTIQVGTAGGQSQQDLSALSLIDNLSISAGKQIGERTFLRANTGVCRGGAASTRSSLWIGLSAEYRITRNLSGQVGMDPGSAPCTQLGTNGFPRLQFGFDLFREWIF</sequence>
<dbReference type="GO" id="GO:0097347">
    <property type="term" value="C:TAM protein secretion complex"/>
    <property type="evidence" value="ECO:0007669"/>
    <property type="project" value="TreeGrafter"/>
</dbReference>
<dbReference type="GO" id="GO:0009306">
    <property type="term" value="P:protein secretion"/>
    <property type="evidence" value="ECO:0007669"/>
    <property type="project" value="InterPro"/>
</dbReference>
<feature type="transmembrane region" description="Helical" evidence="5">
    <location>
        <begin position="23"/>
        <end position="44"/>
    </location>
</feature>
<dbReference type="Pfam" id="PF04357">
    <property type="entry name" value="TamB"/>
    <property type="match status" value="1"/>
</dbReference>
<feature type="domain" description="Translocation and assembly module TamB C-terminal" evidence="6">
    <location>
        <begin position="1155"/>
        <end position="1514"/>
    </location>
</feature>
<dbReference type="Proteomes" id="UP000500938">
    <property type="component" value="Chromosome"/>
</dbReference>
<dbReference type="PANTHER" id="PTHR36985">
    <property type="entry name" value="TRANSLOCATION AND ASSEMBLY MODULE SUBUNIT TAMB"/>
    <property type="match status" value="1"/>
</dbReference>
<keyword evidence="3 5" id="KW-1133">Transmembrane helix</keyword>
<dbReference type="InterPro" id="IPR007452">
    <property type="entry name" value="TamB_C"/>
</dbReference>
<dbReference type="RefSeq" id="WP_171224171.1">
    <property type="nucleotide sequence ID" value="NZ_CP053085.1"/>
</dbReference>
<dbReference type="KEGG" id="ggr:HKW67_04040"/>
<organism evidence="7 8">
    <name type="scientific">Gemmatimonas groenlandica</name>
    <dbReference type="NCBI Taxonomy" id="2732249"/>
    <lineage>
        <taxon>Bacteria</taxon>
        <taxon>Pseudomonadati</taxon>
        <taxon>Gemmatimonadota</taxon>
        <taxon>Gemmatimonadia</taxon>
        <taxon>Gemmatimonadales</taxon>
        <taxon>Gemmatimonadaceae</taxon>
        <taxon>Gemmatimonas</taxon>
    </lineage>
</organism>
<dbReference type="EMBL" id="CP053085">
    <property type="protein sequence ID" value="QJR34743.1"/>
    <property type="molecule type" value="Genomic_DNA"/>
</dbReference>
<evidence type="ECO:0000256" key="4">
    <source>
        <dbReference type="ARBA" id="ARBA00023136"/>
    </source>
</evidence>